<comment type="caution">
    <text evidence="3">The sequence shown here is derived from an EMBL/GenBank/DDBJ whole genome shotgun (WGS) entry which is preliminary data.</text>
</comment>
<accession>X0YMX3</accession>
<dbReference type="InterPro" id="IPR029058">
    <property type="entry name" value="AB_hydrolase_fold"/>
</dbReference>
<feature type="domain" description="Peptidase S9 prolyl oligopeptidase catalytic" evidence="2">
    <location>
        <begin position="5"/>
        <end position="111"/>
    </location>
</feature>
<keyword evidence="1" id="KW-0378">Hydrolase</keyword>
<sequence length="122" mass="13734">AGLPNLVSMVTTTDIPDYLVAHMGGEVWENYATYEKHSAMYRIGKVTTPTQVVHGAKDLRVPFTQGQEFFVALERRGVPTEMVVYPRTPHGPREPKLLMDVSPRVLKWFEKFRAQASSGEEG</sequence>
<evidence type="ECO:0000313" key="3">
    <source>
        <dbReference type="EMBL" id="GAG38051.1"/>
    </source>
</evidence>
<protein>
    <recommendedName>
        <fullName evidence="2">Peptidase S9 prolyl oligopeptidase catalytic domain-containing protein</fullName>
    </recommendedName>
</protein>
<dbReference type="InterPro" id="IPR001375">
    <property type="entry name" value="Peptidase_S9_cat"/>
</dbReference>
<dbReference type="AlphaFoldDB" id="X0YMX3"/>
<evidence type="ECO:0000256" key="1">
    <source>
        <dbReference type="ARBA" id="ARBA00022801"/>
    </source>
</evidence>
<proteinExistence type="predicted"/>
<dbReference type="PANTHER" id="PTHR42776:SF4">
    <property type="entry name" value="ACYLAMINO-ACID-RELEASING ENZYME"/>
    <property type="match status" value="1"/>
</dbReference>
<evidence type="ECO:0000259" key="2">
    <source>
        <dbReference type="Pfam" id="PF00326"/>
    </source>
</evidence>
<dbReference type="PANTHER" id="PTHR42776">
    <property type="entry name" value="SERINE PEPTIDASE S9 FAMILY MEMBER"/>
    <property type="match status" value="1"/>
</dbReference>
<dbReference type="GO" id="GO:0006508">
    <property type="term" value="P:proteolysis"/>
    <property type="evidence" value="ECO:0007669"/>
    <property type="project" value="InterPro"/>
</dbReference>
<dbReference type="SUPFAM" id="SSF53474">
    <property type="entry name" value="alpha/beta-Hydrolases"/>
    <property type="match status" value="1"/>
</dbReference>
<name>X0YMX3_9ZZZZ</name>
<dbReference type="Gene3D" id="3.40.50.1820">
    <property type="entry name" value="alpha/beta hydrolase"/>
    <property type="match status" value="1"/>
</dbReference>
<dbReference type="GO" id="GO:0004252">
    <property type="term" value="F:serine-type endopeptidase activity"/>
    <property type="evidence" value="ECO:0007669"/>
    <property type="project" value="TreeGrafter"/>
</dbReference>
<organism evidence="3">
    <name type="scientific">marine sediment metagenome</name>
    <dbReference type="NCBI Taxonomy" id="412755"/>
    <lineage>
        <taxon>unclassified sequences</taxon>
        <taxon>metagenomes</taxon>
        <taxon>ecological metagenomes</taxon>
    </lineage>
</organism>
<gene>
    <name evidence="3" type="ORF">S01H1_63744</name>
</gene>
<feature type="non-terminal residue" evidence="3">
    <location>
        <position position="1"/>
    </location>
</feature>
<dbReference type="EMBL" id="BARS01041975">
    <property type="protein sequence ID" value="GAG38051.1"/>
    <property type="molecule type" value="Genomic_DNA"/>
</dbReference>
<dbReference type="Pfam" id="PF00326">
    <property type="entry name" value="Peptidase_S9"/>
    <property type="match status" value="1"/>
</dbReference>
<reference evidence="3" key="1">
    <citation type="journal article" date="2014" name="Front. Microbiol.">
        <title>High frequency of phylogenetically diverse reductive dehalogenase-homologous genes in deep subseafloor sedimentary metagenomes.</title>
        <authorList>
            <person name="Kawai M."/>
            <person name="Futagami T."/>
            <person name="Toyoda A."/>
            <person name="Takaki Y."/>
            <person name="Nishi S."/>
            <person name="Hori S."/>
            <person name="Arai W."/>
            <person name="Tsubouchi T."/>
            <person name="Morono Y."/>
            <person name="Uchiyama I."/>
            <person name="Ito T."/>
            <person name="Fujiyama A."/>
            <person name="Inagaki F."/>
            <person name="Takami H."/>
        </authorList>
    </citation>
    <scope>NUCLEOTIDE SEQUENCE</scope>
    <source>
        <strain evidence="3">Expedition CK06-06</strain>
    </source>
</reference>